<keyword evidence="1" id="KW-0677">Repeat</keyword>
<keyword evidence="3" id="KW-0067">ATP-binding</keyword>
<keyword evidence="4" id="KW-1185">Reference proteome</keyword>
<dbReference type="Proteomes" id="UP000682308">
    <property type="component" value="Unassembled WGS sequence"/>
</dbReference>
<name>A0A941FLN2_9ACTN</name>
<evidence type="ECO:0000313" key="3">
    <source>
        <dbReference type="EMBL" id="MBR8642696.1"/>
    </source>
</evidence>
<evidence type="ECO:0000256" key="1">
    <source>
        <dbReference type="ARBA" id="ARBA00022737"/>
    </source>
</evidence>
<keyword evidence="3" id="KW-0547">Nucleotide-binding</keyword>
<evidence type="ECO:0000259" key="2">
    <source>
        <dbReference type="Pfam" id="PF24883"/>
    </source>
</evidence>
<gene>
    <name evidence="3" type="ORF">KEF29_33715</name>
</gene>
<dbReference type="AlphaFoldDB" id="A0A941FLN2"/>
<accession>A0A941FLN2</accession>
<dbReference type="InterPro" id="IPR056884">
    <property type="entry name" value="NPHP3-like_N"/>
</dbReference>
<evidence type="ECO:0000313" key="4">
    <source>
        <dbReference type="Proteomes" id="UP000682308"/>
    </source>
</evidence>
<dbReference type="Pfam" id="PF24883">
    <property type="entry name" value="NPHP3_N"/>
    <property type="match status" value="1"/>
</dbReference>
<protein>
    <submittedName>
        <fullName evidence="3">ATP-binding protein</fullName>
    </submittedName>
</protein>
<dbReference type="InterPro" id="IPR027417">
    <property type="entry name" value="P-loop_NTPase"/>
</dbReference>
<dbReference type="Gene3D" id="3.40.50.300">
    <property type="entry name" value="P-loop containing nucleotide triphosphate hydrolases"/>
    <property type="match status" value="1"/>
</dbReference>
<reference evidence="3 4" key="1">
    <citation type="submission" date="2021-04" db="EMBL/GenBank/DDBJ databases">
        <title>Characterization of the biosynthetic gene cluster of new lipopeptides with antitumor activity in the genome of the marine Streptomyces PHM034.</title>
        <authorList>
            <person name="Ceniceros A."/>
            <person name="Canedo L."/>
            <person name="Mendez C."/>
            <person name="Olano C."/>
            <person name="Schleissner C."/>
            <person name="Cuevas C."/>
            <person name="De La Calle F."/>
            <person name="Salas J.A."/>
        </authorList>
    </citation>
    <scope>NUCLEOTIDE SEQUENCE [LARGE SCALE GENOMIC DNA]</scope>
    <source>
        <strain evidence="3 4">PHM034</strain>
    </source>
</reference>
<dbReference type="GO" id="GO:0005524">
    <property type="term" value="F:ATP binding"/>
    <property type="evidence" value="ECO:0007669"/>
    <property type="project" value="UniProtKB-KW"/>
</dbReference>
<dbReference type="EMBL" id="JAGTPG010000002">
    <property type="protein sequence ID" value="MBR8642696.1"/>
    <property type="molecule type" value="Genomic_DNA"/>
</dbReference>
<proteinExistence type="predicted"/>
<sequence length="223" mass="23861">MDDLLDQGAAEAEHFVDRVGAHFAGRRPQLRQLAGWLDDETSHSLTVVTGSPGVGKSALLGAVVCSAHPRLVEVVPHVRTRLQAQEPDGCPSVVPHMAAVHARRRRSMEVINSIADQLRLSEPPNGWSADAIITALSKLGERPVIVLDALDEAVDSASIAKGLLLKLARAKYGPKHPARASRSAGSSSGCGRGPTCAICTTWPLRTTDSSTWTQWTGWNCRPI</sequence>
<comment type="caution">
    <text evidence="3">The sequence shown here is derived from an EMBL/GenBank/DDBJ whole genome shotgun (WGS) entry which is preliminary data.</text>
</comment>
<dbReference type="SUPFAM" id="SSF52540">
    <property type="entry name" value="P-loop containing nucleoside triphosphate hydrolases"/>
    <property type="match status" value="1"/>
</dbReference>
<feature type="domain" description="Nephrocystin 3-like N-terminal" evidence="2">
    <location>
        <begin position="33"/>
        <end position="164"/>
    </location>
</feature>
<organism evidence="3 4">
    <name type="scientific">Streptomyces tuirus</name>
    <dbReference type="NCBI Taxonomy" id="68278"/>
    <lineage>
        <taxon>Bacteria</taxon>
        <taxon>Bacillati</taxon>
        <taxon>Actinomycetota</taxon>
        <taxon>Actinomycetes</taxon>
        <taxon>Kitasatosporales</taxon>
        <taxon>Streptomycetaceae</taxon>
        <taxon>Streptomyces</taxon>
    </lineage>
</organism>